<evidence type="ECO:0000313" key="1">
    <source>
        <dbReference type="EMBL" id="GAP34656.1"/>
    </source>
</evidence>
<evidence type="ECO:0000313" key="2">
    <source>
        <dbReference type="Proteomes" id="UP000037660"/>
    </source>
</evidence>
<dbReference type="Proteomes" id="UP000037660">
    <property type="component" value="Unassembled WGS sequence"/>
</dbReference>
<gene>
    <name evidence="1" type="ORF">ISF6_5364</name>
</gene>
<protein>
    <submittedName>
        <fullName evidence="1">Uncharacterized protein</fullName>
    </submittedName>
</protein>
<reference evidence="2" key="1">
    <citation type="submission" date="2015-07" db="EMBL/GenBank/DDBJ databases">
        <title>Discovery of a poly(ethylene terephthalate assimilation.</title>
        <authorList>
            <person name="Yoshida S."/>
            <person name="Hiraga K."/>
            <person name="Takehana T."/>
            <person name="Taniguchi I."/>
            <person name="Yamaji H."/>
            <person name="Maeda Y."/>
            <person name="Toyohara K."/>
            <person name="Miyamoto K."/>
            <person name="Kimura Y."/>
            <person name="Oda K."/>
        </authorList>
    </citation>
    <scope>NUCLEOTIDE SEQUENCE [LARGE SCALE GENOMIC DNA]</scope>
    <source>
        <strain evidence="2">NBRC 110686 / TISTR 2288 / 201-F6</strain>
    </source>
</reference>
<sequence length="62" mass="6649">MMPATPDAWIAEVAAGLAAAVPDPDVDPEAWRAVAADMLEDPRYRGLEPAAAVAEFVRREVE</sequence>
<reference evidence="1 2" key="2">
    <citation type="journal article" date="2016" name="Science">
        <title>A bacterium that degrades and assimilates poly(ethylene terephthalate).</title>
        <authorList>
            <person name="Yoshida S."/>
            <person name="Hiraga K."/>
            <person name="Takehana T."/>
            <person name="Taniguchi I."/>
            <person name="Yamaji H."/>
            <person name="Maeda Y."/>
            <person name="Toyohara K."/>
            <person name="Miyamoto K."/>
            <person name="Kimura Y."/>
            <person name="Oda K."/>
        </authorList>
    </citation>
    <scope>NUCLEOTIDE SEQUENCE [LARGE SCALE GENOMIC DNA]</scope>
    <source>
        <strain evidence="2">NBRC 110686 / TISTR 2288 / 201-F6</strain>
    </source>
</reference>
<name>A0A0K8NWB1_PISS1</name>
<comment type="caution">
    <text evidence="1">The sequence shown here is derived from an EMBL/GenBank/DDBJ whole genome shotgun (WGS) entry which is preliminary data.</text>
</comment>
<proteinExistence type="predicted"/>
<dbReference type="AlphaFoldDB" id="A0A0K8NWB1"/>
<organism evidence="1 2">
    <name type="scientific">Piscinibacter sakaiensis</name>
    <name type="common">Ideonella sakaiensis</name>
    <dbReference type="NCBI Taxonomy" id="1547922"/>
    <lineage>
        <taxon>Bacteria</taxon>
        <taxon>Pseudomonadati</taxon>
        <taxon>Pseudomonadota</taxon>
        <taxon>Betaproteobacteria</taxon>
        <taxon>Burkholderiales</taxon>
        <taxon>Sphaerotilaceae</taxon>
        <taxon>Piscinibacter</taxon>
    </lineage>
</organism>
<accession>A0A0K8NWB1</accession>
<dbReference type="EMBL" id="BBYR01000009">
    <property type="protein sequence ID" value="GAP34656.1"/>
    <property type="molecule type" value="Genomic_DNA"/>
</dbReference>
<keyword evidence="2" id="KW-1185">Reference proteome</keyword>